<feature type="domain" description="DUF6879" evidence="1">
    <location>
        <begin position="36"/>
        <end position="195"/>
    </location>
</feature>
<evidence type="ECO:0000313" key="2">
    <source>
        <dbReference type="EMBL" id="MDT0270712.1"/>
    </source>
</evidence>
<dbReference type="EMBL" id="JAVREO010000031">
    <property type="protein sequence ID" value="MDT0270712.1"/>
    <property type="molecule type" value="Genomic_DNA"/>
</dbReference>
<reference evidence="3" key="1">
    <citation type="submission" date="2023-07" db="EMBL/GenBank/DDBJ databases">
        <title>30 novel species of actinomycetes from the DSMZ collection.</title>
        <authorList>
            <person name="Nouioui I."/>
        </authorList>
    </citation>
    <scope>NUCLEOTIDE SEQUENCE [LARGE SCALE GENOMIC DNA]</scope>
    <source>
        <strain evidence="3">DSM 44915</strain>
    </source>
</reference>
<keyword evidence="3" id="KW-1185">Reference proteome</keyword>
<sequence length="216" mass="24599">MPDLEVPQLDPDLGTRLSVSDYRADFREVRAGVEGRDSWKLERAQHFEETRDGSRQALREGDWERALALLEEDRENLARMAAEDERKRSFFHRVRIVEEPLSFYVQWELHALRLAAEQGGRVRVVTEPRVRRFEAEGPLPELVVLGGRVLYRVCYTPEGVPDGGVRFTEPGVVAAWEGFIRRLYEQGEDVTAYFAREVAPLPAPTLPLGGPAHHPA</sequence>
<comment type="caution">
    <text evidence="2">The sequence shown here is derived from an EMBL/GenBank/DDBJ whole genome shotgun (WGS) entry which is preliminary data.</text>
</comment>
<evidence type="ECO:0000259" key="1">
    <source>
        <dbReference type="Pfam" id="PF21806"/>
    </source>
</evidence>
<dbReference type="Proteomes" id="UP001183410">
    <property type="component" value="Unassembled WGS sequence"/>
</dbReference>
<gene>
    <name evidence="2" type="ORF">RM844_31025</name>
</gene>
<accession>A0ABU2K0V9</accession>
<protein>
    <recommendedName>
        <fullName evidence="1">DUF6879 domain-containing protein</fullName>
    </recommendedName>
</protein>
<dbReference type="InterPro" id="IPR049244">
    <property type="entry name" value="DUF6879"/>
</dbReference>
<evidence type="ECO:0000313" key="3">
    <source>
        <dbReference type="Proteomes" id="UP001183410"/>
    </source>
</evidence>
<dbReference type="RefSeq" id="WP_311670774.1">
    <property type="nucleotide sequence ID" value="NZ_JAVREO010000031.1"/>
</dbReference>
<name>A0ABU2K0V9_9ACTN</name>
<dbReference type="Pfam" id="PF21806">
    <property type="entry name" value="DUF6879"/>
    <property type="match status" value="1"/>
</dbReference>
<organism evidence="2 3">
    <name type="scientific">Streptomyces chisholmiae</name>
    <dbReference type="NCBI Taxonomy" id="3075540"/>
    <lineage>
        <taxon>Bacteria</taxon>
        <taxon>Bacillati</taxon>
        <taxon>Actinomycetota</taxon>
        <taxon>Actinomycetes</taxon>
        <taxon>Kitasatosporales</taxon>
        <taxon>Streptomycetaceae</taxon>
        <taxon>Streptomyces</taxon>
    </lineage>
</organism>
<proteinExistence type="predicted"/>